<evidence type="ECO:0000313" key="3">
    <source>
        <dbReference type="Proteomes" id="UP001501257"/>
    </source>
</evidence>
<name>A0ABP9TH89_9MICC</name>
<dbReference type="Proteomes" id="UP001501257">
    <property type="component" value="Unassembled WGS sequence"/>
</dbReference>
<dbReference type="Gene3D" id="1.20.1740.10">
    <property type="entry name" value="Amino acid/polyamine transporter I"/>
    <property type="match status" value="1"/>
</dbReference>
<organism evidence="2 3">
    <name type="scientific">Paeniglutamicibacter antarcticus</name>
    <dbReference type="NCBI Taxonomy" id="494023"/>
    <lineage>
        <taxon>Bacteria</taxon>
        <taxon>Bacillati</taxon>
        <taxon>Actinomycetota</taxon>
        <taxon>Actinomycetes</taxon>
        <taxon>Micrococcales</taxon>
        <taxon>Micrococcaceae</taxon>
        <taxon>Paeniglutamicibacter</taxon>
    </lineage>
</organism>
<evidence type="ECO:0000256" key="1">
    <source>
        <dbReference type="SAM" id="Phobius"/>
    </source>
</evidence>
<keyword evidence="3" id="KW-1185">Reference proteome</keyword>
<dbReference type="RefSeq" id="WP_345465960.1">
    <property type="nucleotide sequence ID" value="NZ_BAABLK010000005.1"/>
</dbReference>
<keyword evidence="1" id="KW-1133">Transmembrane helix</keyword>
<proteinExistence type="predicted"/>
<comment type="caution">
    <text evidence="2">The sequence shown here is derived from an EMBL/GenBank/DDBJ whole genome shotgun (WGS) entry which is preliminary data.</text>
</comment>
<keyword evidence="1" id="KW-0812">Transmembrane</keyword>
<keyword evidence="1" id="KW-0472">Membrane</keyword>
<gene>
    <name evidence="2" type="ORF">GCM10025778_02610</name>
</gene>
<protein>
    <recommendedName>
        <fullName evidence="4">Amino acid permease-like protein</fullName>
    </recommendedName>
</protein>
<accession>A0ABP9TH89</accession>
<feature type="transmembrane region" description="Helical" evidence="1">
    <location>
        <begin position="66"/>
        <end position="84"/>
    </location>
</feature>
<evidence type="ECO:0000313" key="2">
    <source>
        <dbReference type="EMBL" id="GAA5225731.1"/>
    </source>
</evidence>
<feature type="transmembrane region" description="Helical" evidence="1">
    <location>
        <begin position="7"/>
        <end position="28"/>
    </location>
</feature>
<feature type="transmembrane region" description="Helical" evidence="1">
    <location>
        <begin position="90"/>
        <end position="108"/>
    </location>
</feature>
<reference evidence="3" key="1">
    <citation type="journal article" date="2019" name="Int. J. Syst. Evol. Microbiol.">
        <title>The Global Catalogue of Microorganisms (GCM) 10K type strain sequencing project: providing services to taxonomists for standard genome sequencing and annotation.</title>
        <authorList>
            <consortium name="The Broad Institute Genomics Platform"/>
            <consortium name="The Broad Institute Genome Sequencing Center for Infectious Disease"/>
            <person name="Wu L."/>
            <person name="Ma J."/>
        </authorList>
    </citation>
    <scope>NUCLEOTIDE SEQUENCE [LARGE SCALE GENOMIC DNA]</scope>
    <source>
        <strain evidence="3">JCM 18952</strain>
    </source>
</reference>
<evidence type="ECO:0008006" key="4">
    <source>
        <dbReference type="Google" id="ProtNLM"/>
    </source>
</evidence>
<feature type="transmembrane region" description="Helical" evidence="1">
    <location>
        <begin position="34"/>
        <end position="54"/>
    </location>
</feature>
<dbReference type="EMBL" id="BAABLK010000005">
    <property type="protein sequence ID" value="GAA5225731.1"/>
    <property type="molecule type" value="Genomic_DNA"/>
</dbReference>
<sequence length="124" mass="13476">MLNHRFATPVYATLAVSLVSLTCLFASLELAASVVSFGALVAFSMVNLSVIKNFFIDAEARGPRSIIIYLLMPLVGFALTIWLWTSLSGTSLGVGLTWFALGTIFLAVRTRGFRVTPPKLSFED</sequence>